<dbReference type="InterPro" id="IPR043017">
    <property type="entry name" value="WIYLD_dom_sf"/>
</dbReference>
<dbReference type="Gramene" id="Manes.13G040300.27.v8.1">
    <property type="protein sequence ID" value="Manes.13G040300.27.v8.1.CDS"/>
    <property type="gene ID" value="Manes.13G040300.v8.1"/>
</dbReference>
<proteinExistence type="predicted"/>
<dbReference type="InterPro" id="IPR018848">
    <property type="entry name" value="WIYLD_domain"/>
</dbReference>
<feature type="region of interest" description="Disordered" evidence="8">
    <location>
        <begin position="281"/>
        <end position="322"/>
    </location>
</feature>
<feature type="region of interest" description="Disordered" evidence="8">
    <location>
        <begin position="55"/>
        <end position="258"/>
    </location>
</feature>
<keyword evidence="12" id="KW-1185">Reference proteome</keyword>
<dbReference type="InterPro" id="IPR046341">
    <property type="entry name" value="SET_dom_sf"/>
</dbReference>
<evidence type="ECO:0000256" key="8">
    <source>
        <dbReference type="SAM" id="MobiDB-lite"/>
    </source>
</evidence>
<feature type="compositionally biased region" description="Polar residues" evidence="8">
    <location>
        <begin position="99"/>
        <end position="108"/>
    </location>
</feature>
<sequence length="770" mass="86618">MAPNPRVMKAFRAMKAIGLNEDKVKPVLKKLLKLYDKNWELIEEENYRVLADAIFDEDDSKVSEEKENGNQGEDFADEAEVHDEPERPLKRLRPRSQEEQASQSTVVGTSLRKPLLDDEGKLGANSLQQPPDMMKLQSGPISPQNHPRDKGKQQASPIHFGAQGISNSYTDRTLPYDSDSPHVRHAYKGKEPLLPQVAPREKRPVVERSPHAVRFKDSTVDPDGALIPTQKVLDSHALLKPKDEPYTDDLPPDDVPRYETPIAVIRPDSIRKEDISVRRILTGKPDDQEPPASHFAAEEDRGGSVPTSSSSPRATSELAAVREGSPANLEIASSSLGEESLMNVQPSVGALKSSGAYSALDVGGIGKLNGSIDTHCFSEAAALQLPRQIKSVGEDTHFSTSGSAESNGGQELRDPESCSLVVVPQHQLMFEEQRSHHHFNDITKGEENVEISWLNEINHERPPSFIYIPQNLVFQNANLTFTLSQINAEDCCHSCIVDCLSSTSVCVCVHETGNEFAYTSKGLIREDFLEECISMTRDPQRQCLSYCKACPLEISKNDECLEPCKGHLKRKYIKECWSKCACHKRCGNRVVQQGIRCKLQVYFTPEGKGWGLRTIEKLPKGTFVCEYVGEILTTKELHERNVQRTRGINNERYTYPVLLDAYWCLKGALKEEEALCLDATFYGNVARFINHRCLDANLIEIPVKMETPDHHYYHSAFFTAREVNALEELTWDYGFDFDDDDHPVEMFRCLCGSKFCRNMKRPNRSKSSLR</sequence>
<dbReference type="GO" id="GO:0005634">
    <property type="term" value="C:nucleus"/>
    <property type="evidence" value="ECO:0007669"/>
    <property type="project" value="UniProtKB-SubCell"/>
</dbReference>
<feature type="region of interest" description="Disordered" evidence="8">
    <location>
        <begin position="393"/>
        <end position="413"/>
    </location>
</feature>
<dbReference type="Gene3D" id="1.10.8.850">
    <property type="entry name" value="Histone-lysine N methyltransferase , C-terminal domain-like"/>
    <property type="match status" value="1"/>
</dbReference>
<dbReference type="GO" id="GO:0042054">
    <property type="term" value="F:histone methyltransferase activity"/>
    <property type="evidence" value="ECO:0007669"/>
    <property type="project" value="InterPro"/>
</dbReference>
<dbReference type="EMBL" id="CM004399">
    <property type="protein sequence ID" value="OAY32715.1"/>
    <property type="molecule type" value="Genomic_DNA"/>
</dbReference>
<dbReference type="Gramene" id="Manes.13G040300.24.v8.1">
    <property type="protein sequence ID" value="Manes.13G040300.24.v8.1.CDS"/>
    <property type="gene ID" value="Manes.13G040300.v8.1"/>
</dbReference>
<dbReference type="Gramene" id="Manes.13G040300.22.v8.1">
    <property type="protein sequence ID" value="Manes.13G040300.22.v8.1.CDS"/>
    <property type="gene ID" value="Manes.13G040300.v8.1"/>
</dbReference>
<evidence type="ECO:0000256" key="3">
    <source>
        <dbReference type="ARBA" id="ARBA00022454"/>
    </source>
</evidence>
<feature type="domain" description="SET" evidence="9">
    <location>
        <begin position="597"/>
        <end position="734"/>
    </location>
</feature>
<name>A0A251JFJ8_MANES</name>
<evidence type="ECO:0000259" key="9">
    <source>
        <dbReference type="PROSITE" id="PS50280"/>
    </source>
</evidence>
<dbReference type="Gramene" id="Manes.13G040300.23.v8.1">
    <property type="protein sequence ID" value="Manes.13G040300.23.v8.1.CDS"/>
    <property type="gene ID" value="Manes.13G040300.v8.1"/>
</dbReference>
<keyword evidence="7" id="KW-0539">Nucleus</keyword>
<evidence type="ECO:0008006" key="13">
    <source>
        <dbReference type="Google" id="ProtNLM"/>
    </source>
</evidence>
<dbReference type="InterPro" id="IPR025776">
    <property type="entry name" value="SUVR4/1/2"/>
</dbReference>
<protein>
    <recommendedName>
        <fullName evidence="13">SET domain-containing protein</fullName>
    </recommendedName>
</protein>
<reference evidence="11 12" key="1">
    <citation type="submission" date="2016-02" db="EMBL/GenBank/DDBJ databases">
        <title>WGS assembly of Manihot esculenta.</title>
        <authorList>
            <person name="Bredeson J.V."/>
            <person name="Prochnik S.E."/>
            <person name="Lyons J.B."/>
            <person name="Schmutz J."/>
            <person name="Grimwood J."/>
            <person name="Vrebalov J."/>
            <person name="Bart R.S."/>
            <person name="Amuge T."/>
            <person name="Ferguson M.E."/>
            <person name="Green R."/>
            <person name="Putnam N."/>
            <person name="Stites J."/>
            <person name="Rounsley S."/>
            <person name="Rokhsar D.S."/>
        </authorList>
    </citation>
    <scope>NUCLEOTIDE SEQUENCE [LARGE SCALE GENOMIC DNA]</scope>
    <source>
        <strain evidence="12">cv. AM560-2</strain>
        <tissue evidence="11">Leaf</tissue>
    </source>
</reference>
<organism evidence="11 12">
    <name type="scientific">Manihot esculenta</name>
    <name type="common">Cassava</name>
    <name type="synonym">Jatropha manihot</name>
    <dbReference type="NCBI Taxonomy" id="3983"/>
    <lineage>
        <taxon>Eukaryota</taxon>
        <taxon>Viridiplantae</taxon>
        <taxon>Streptophyta</taxon>
        <taxon>Embryophyta</taxon>
        <taxon>Tracheophyta</taxon>
        <taxon>Spermatophyta</taxon>
        <taxon>Magnoliopsida</taxon>
        <taxon>eudicotyledons</taxon>
        <taxon>Gunneridae</taxon>
        <taxon>Pentapetalae</taxon>
        <taxon>rosids</taxon>
        <taxon>fabids</taxon>
        <taxon>Malpighiales</taxon>
        <taxon>Euphorbiaceae</taxon>
        <taxon>Crotonoideae</taxon>
        <taxon>Manihoteae</taxon>
        <taxon>Manihot</taxon>
    </lineage>
</organism>
<dbReference type="STRING" id="3983.A0A251JFJ8"/>
<dbReference type="SMART" id="SM00468">
    <property type="entry name" value="PreSET"/>
    <property type="match status" value="1"/>
</dbReference>
<dbReference type="Gramene" id="Manes.13G040300.4.v8.1">
    <property type="protein sequence ID" value="Manes.13G040300.4.v8.1.CDS"/>
    <property type="gene ID" value="Manes.13G040300.v8.1"/>
</dbReference>
<dbReference type="FunFam" id="2.170.270.10:FF:000046">
    <property type="entry name" value="SET-domain containing protein lysine methyltransferase family protein"/>
    <property type="match status" value="1"/>
</dbReference>
<dbReference type="AlphaFoldDB" id="A0A251JFJ8"/>
<evidence type="ECO:0000259" key="10">
    <source>
        <dbReference type="PROSITE" id="PS50867"/>
    </source>
</evidence>
<feature type="compositionally biased region" description="Polar residues" evidence="8">
    <location>
        <begin position="398"/>
        <end position="409"/>
    </location>
</feature>
<dbReference type="Proteomes" id="UP000091857">
    <property type="component" value="Chromosome 13"/>
</dbReference>
<dbReference type="InterPro" id="IPR001214">
    <property type="entry name" value="SET_dom"/>
</dbReference>
<keyword evidence="4" id="KW-0808">Transferase</keyword>
<feature type="compositionally biased region" description="Basic and acidic residues" evidence="8">
    <location>
        <begin position="199"/>
        <end position="219"/>
    </location>
</feature>
<dbReference type="SMART" id="SM00317">
    <property type="entry name" value="SET"/>
    <property type="match status" value="1"/>
</dbReference>
<dbReference type="InterPro" id="IPR007728">
    <property type="entry name" value="Pre-SET_dom"/>
</dbReference>
<evidence type="ECO:0000313" key="12">
    <source>
        <dbReference type="Proteomes" id="UP000091857"/>
    </source>
</evidence>
<accession>A0A251JFJ8</accession>
<keyword evidence="3" id="KW-0158">Chromosome</keyword>
<dbReference type="SUPFAM" id="SSF82199">
    <property type="entry name" value="SET domain"/>
    <property type="match status" value="1"/>
</dbReference>
<feature type="domain" description="Pre-SET" evidence="10">
    <location>
        <begin position="495"/>
        <end position="594"/>
    </location>
</feature>
<evidence type="ECO:0000256" key="4">
    <source>
        <dbReference type="ARBA" id="ARBA00022679"/>
    </source>
</evidence>
<dbReference type="EMBL" id="CM004399">
    <property type="protein sequence ID" value="OAY32714.1"/>
    <property type="molecule type" value="Genomic_DNA"/>
</dbReference>
<dbReference type="PANTHER" id="PTHR46450:SF1">
    <property type="entry name" value="INACTIVE HISTONE-LYSINE N-METHYLTRANSFERASE SUVR1-RELATED"/>
    <property type="match status" value="1"/>
</dbReference>
<dbReference type="GO" id="GO:0005694">
    <property type="term" value="C:chromosome"/>
    <property type="evidence" value="ECO:0007669"/>
    <property type="project" value="UniProtKB-SubCell"/>
</dbReference>
<dbReference type="Pfam" id="PF00856">
    <property type="entry name" value="SET"/>
    <property type="match status" value="1"/>
</dbReference>
<dbReference type="PROSITE" id="PS50867">
    <property type="entry name" value="PRE_SET"/>
    <property type="match status" value="1"/>
</dbReference>
<dbReference type="CDD" id="cd10538">
    <property type="entry name" value="SET_SETDB-like"/>
    <property type="match status" value="1"/>
</dbReference>
<comment type="subcellular location">
    <subcellularLocation>
        <location evidence="2">Chromosome</location>
    </subcellularLocation>
    <subcellularLocation>
        <location evidence="1">Nucleus</location>
    </subcellularLocation>
</comment>
<evidence type="ECO:0000256" key="2">
    <source>
        <dbReference type="ARBA" id="ARBA00004286"/>
    </source>
</evidence>
<evidence type="ECO:0000256" key="5">
    <source>
        <dbReference type="ARBA" id="ARBA00022723"/>
    </source>
</evidence>
<dbReference type="Gramene" id="Manes.13G040300.5.v8.1">
    <property type="protein sequence ID" value="Manes.13G040300.5.v8.1.CDS"/>
    <property type="gene ID" value="Manes.13G040300.v8.1"/>
</dbReference>
<evidence type="ECO:0000313" key="11">
    <source>
        <dbReference type="EMBL" id="OAY32715.1"/>
    </source>
</evidence>
<dbReference type="PROSITE" id="PS51580">
    <property type="entry name" value="SAM_MT43_3"/>
    <property type="match status" value="1"/>
</dbReference>
<dbReference type="Gramene" id="Manes.13G040300.8.v8.1">
    <property type="protein sequence ID" value="Manes.13G040300.8.v8.1.CDS"/>
    <property type="gene ID" value="Manes.13G040300.v8.1"/>
</dbReference>
<dbReference type="Gramene" id="Manes.13G040300.26.v8.1">
    <property type="protein sequence ID" value="Manes.13G040300.26.v8.1.CDS"/>
    <property type="gene ID" value="Manes.13G040300.v8.1"/>
</dbReference>
<evidence type="ECO:0000256" key="7">
    <source>
        <dbReference type="ARBA" id="ARBA00023242"/>
    </source>
</evidence>
<keyword evidence="6" id="KW-0862">Zinc</keyword>
<evidence type="ECO:0000256" key="1">
    <source>
        <dbReference type="ARBA" id="ARBA00004123"/>
    </source>
</evidence>
<dbReference type="Gene3D" id="2.170.270.10">
    <property type="entry name" value="SET domain"/>
    <property type="match status" value="1"/>
</dbReference>
<evidence type="ECO:0000256" key="6">
    <source>
        <dbReference type="ARBA" id="ARBA00022833"/>
    </source>
</evidence>
<feature type="compositionally biased region" description="Polar residues" evidence="8">
    <location>
        <begin position="305"/>
        <end position="314"/>
    </location>
</feature>
<dbReference type="PANTHER" id="PTHR46450">
    <property type="entry name" value="INACTIVE HISTONE-LYSINE N-METHYLTRANSFERASE SUVR1-RELATED"/>
    <property type="match status" value="1"/>
</dbReference>
<dbReference type="Gramene" id="Manes.13G040300.25.v8.1">
    <property type="protein sequence ID" value="Manes.13G040300.25.v8.1.CDS"/>
    <property type="gene ID" value="Manes.13G040300.v8.1"/>
</dbReference>
<dbReference type="OrthoDB" id="308383at2759"/>
<dbReference type="GO" id="GO:0008270">
    <property type="term" value="F:zinc ion binding"/>
    <property type="evidence" value="ECO:0007669"/>
    <property type="project" value="InterPro"/>
</dbReference>
<dbReference type="Pfam" id="PF10440">
    <property type="entry name" value="WIYLD"/>
    <property type="match status" value="1"/>
</dbReference>
<gene>
    <name evidence="11" type="ORF">MANES_13G040300</name>
</gene>
<dbReference type="Gramene" id="Manes.13G040300.9.v8.1">
    <property type="protein sequence ID" value="Manes.13G040300.9.v8.1.CDS"/>
    <property type="gene ID" value="Manes.13G040300.v8.1"/>
</dbReference>
<dbReference type="PROSITE" id="PS50280">
    <property type="entry name" value="SET"/>
    <property type="match status" value="1"/>
</dbReference>
<keyword evidence="5" id="KW-0479">Metal-binding</keyword>